<dbReference type="CDD" id="cd00198">
    <property type="entry name" value="vWFA"/>
    <property type="match status" value="1"/>
</dbReference>
<keyword evidence="1" id="KW-1133">Transmembrane helix</keyword>
<feature type="transmembrane region" description="Helical" evidence="1">
    <location>
        <begin position="577"/>
        <end position="596"/>
    </location>
</feature>
<dbReference type="PROSITE" id="PS50234">
    <property type="entry name" value="VWFA"/>
    <property type="match status" value="1"/>
</dbReference>
<accession>A0ABM8YQA5</accession>
<name>A0ABM8YQA5_9BACI</name>
<dbReference type="EMBL" id="CAKJTJ010000015">
    <property type="protein sequence ID" value="CAG9621987.1"/>
    <property type="molecule type" value="Genomic_DNA"/>
</dbReference>
<protein>
    <recommendedName>
        <fullName evidence="2">VWFA domain-containing protein</fullName>
    </recommendedName>
</protein>
<dbReference type="SUPFAM" id="SSF53300">
    <property type="entry name" value="vWA-like"/>
    <property type="match status" value="1"/>
</dbReference>
<gene>
    <name evidence="3" type="ORF">BACCIP111883_02778</name>
</gene>
<dbReference type="InterPro" id="IPR002035">
    <property type="entry name" value="VWF_A"/>
</dbReference>
<evidence type="ECO:0000313" key="4">
    <source>
        <dbReference type="Proteomes" id="UP000789833"/>
    </source>
</evidence>
<dbReference type="Pfam" id="PF13519">
    <property type="entry name" value="VWA_2"/>
    <property type="match status" value="1"/>
</dbReference>
<evidence type="ECO:0000259" key="2">
    <source>
        <dbReference type="PROSITE" id="PS50234"/>
    </source>
</evidence>
<feature type="transmembrane region" description="Helical" evidence="1">
    <location>
        <begin position="6"/>
        <end position="27"/>
    </location>
</feature>
<keyword evidence="1" id="KW-0472">Membrane</keyword>
<dbReference type="PANTHER" id="PTHR37464">
    <property type="entry name" value="BLL2463 PROTEIN"/>
    <property type="match status" value="1"/>
</dbReference>
<dbReference type="InterPro" id="IPR036465">
    <property type="entry name" value="vWFA_dom_sf"/>
</dbReference>
<feature type="domain" description="VWFA" evidence="2">
    <location>
        <begin position="92"/>
        <end position="270"/>
    </location>
</feature>
<dbReference type="Proteomes" id="UP000789833">
    <property type="component" value="Unassembled WGS sequence"/>
</dbReference>
<sequence>MIGMGFSAPLYFLFSVFLLLVIFMYFFRKQYETKNIPSVLLWQEWMNEFEAQAWWRKLQHHLLLYLQLLALCFLIVTLAQPFYNKDGLKGDHIIFIMDTSASMTAKEGEVTRLELAKKEAKEILAKVNDQHITVIHASETPEILIERSTSSKEVQNYVTDLNPTYGGANLLDSIEMAKNLLGDEEGQIHLFTDFLSKDTALDFHENTTFIAYNIGESNENLAIDTFGVGTRDNNVIGVVTIKNEGKALKGVELTIQDGDGNSLETIVDQLEAENTKTFYIEGLPLASVYKAILVTDDHYEVDNEQYAFLSSDHAASIYIHNDVHPFVRKAAEIAGEDVIHLTKDEGNNENLAGIHVLKGMPDEEWPKGPKLIFLSQNENQENVTGDITYNQSSPLFQSVELEKVHIESAISTELFEGLEVVAKSGETPLILSGMFEGTPTIIVLFDLSVSDWPLHTGFPLFIYHAIQYLSEKEALLGYYYPGQFLDIIPGTNTQKYEIINNSNNVVSIIQNLDEPIKVPFKPGLYTFKEYQESEEIERKLYVMLPDNEKTIQTEEAFTISTEGSKEGTTNAMSKKEFSHLFILLGFIVLLIEWEVYRRGISN</sequence>
<reference evidence="3 4" key="1">
    <citation type="submission" date="2021-10" db="EMBL/GenBank/DDBJ databases">
        <authorList>
            <person name="Criscuolo A."/>
        </authorList>
    </citation>
    <scope>NUCLEOTIDE SEQUENCE [LARGE SCALE GENOMIC DNA]</scope>
    <source>
        <strain evidence="4">CIP 111883</strain>
    </source>
</reference>
<comment type="caution">
    <text evidence="3">The sequence shown here is derived from an EMBL/GenBank/DDBJ whole genome shotgun (WGS) entry which is preliminary data.</text>
</comment>
<keyword evidence="1" id="KW-0812">Transmembrane</keyword>
<evidence type="ECO:0000256" key="1">
    <source>
        <dbReference type="SAM" id="Phobius"/>
    </source>
</evidence>
<organism evidence="3 4">
    <name type="scientific">Sutcliffiella rhizosphaerae</name>
    <dbReference type="NCBI Taxonomy" id="2880967"/>
    <lineage>
        <taxon>Bacteria</taxon>
        <taxon>Bacillati</taxon>
        <taxon>Bacillota</taxon>
        <taxon>Bacilli</taxon>
        <taxon>Bacillales</taxon>
        <taxon>Bacillaceae</taxon>
        <taxon>Sutcliffiella</taxon>
    </lineage>
</organism>
<evidence type="ECO:0000313" key="3">
    <source>
        <dbReference type="EMBL" id="CAG9621987.1"/>
    </source>
</evidence>
<dbReference type="InterPro" id="IPR024163">
    <property type="entry name" value="Aerotolerance_reg_N"/>
</dbReference>
<dbReference type="PANTHER" id="PTHR37464:SF1">
    <property type="entry name" value="BLL2463 PROTEIN"/>
    <property type="match status" value="1"/>
</dbReference>
<dbReference type="Pfam" id="PF07584">
    <property type="entry name" value="BatA"/>
    <property type="match status" value="1"/>
</dbReference>
<proteinExistence type="predicted"/>
<keyword evidence="4" id="KW-1185">Reference proteome</keyword>
<dbReference type="Gene3D" id="3.40.50.410">
    <property type="entry name" value="von Willebrand factor, type A domain"/>
    <property type="match status" value="1"/>
</dbReference>
<feature type="transmembrane region" description="Helical" evidence="1">
    <location>
        <begin position="62"/>
        <end position="83"/>
    </location>
</feature>